<organism evidence="3 4">
    <name type="scientific">Ilex paraguariensis</name>
    <name type="common">yerba mate</name>
    <dbReference type="NCBI Taxonomy" id="185542"/>
    <lineage>
        <taxon>Eukaryota</taxon>
        <taxon>Viridiplantae</taxon>
        <taxon>Streptophyta</taxon>
        <taxon>Embryophyta</taxon>
        <taxon>Tracheophyta</taxon>
        <taxon>Spermatophyta</taxon>
        <taxon>Magnoliopsida</taxon>
        <taxon>eudicotyledons</taxon>
        <taxon>Gunneridae</taxon>
        <taxon>Pentapetalae</taxon>
        <taxon>asterids</taxon>
        <taxon>campanulids</taxon>
        <taxon>Aquifoliales</taxon>
        <taxon>Aquifoliaceae</taxon>
        <taxon>Ilex</taxon>
    </lineage>
</organism>
<reference evidence="3 4" key="1">
    <citation type="submission" date="2024-02" db="EMBL/GenBank/DDBJ databases">
        <authorList>
            <person name="Vignale AGUSTIN F."/>
            <person name="Sosa J E."/>
            <person name="Modenutti C."/>
        </authorList>
    </citation>
    <scope>NUCLEOTIDE SEQUENCE [LARGE SCALE GENOMIC DNA]</scope>
</reference>
<protein>
    <recommendedName>
        <fullName evidence="1">DUF7615 domain-containing protein</fullName>
    </recommendedName>
</protein>
<dbReference type="PANTHER" id="PTHR33345">
    <property type="entry name" value="ADAPTER PROTEIN, PUTATIVE-RELATED"/>
    <property type="match status" value="1"/>
</dbReference>
<dbReference type="Proteomes" id="UP001642360">
    <property type="component" value="Unassembled WGS sequence"/>
</dbReference>
<comment type="caution">
    <text evidence="3">The sequence shown here is derived from an EMBL/GenBank/DDBJ whole genome shotgun (WGS) entry which is preliminary data.</text>
</comment>
<evidence type="ECO:0000259" key="1">
    <source>
        <dbReference type="Pfam" id="PF24590"/>
    </source>
</evidence>
<sequence>MSHHGDDALEVSTHKEPLDQRLGSMHILSGNFDHRVESLKLEDEIDQILQALKKSQESEYKIAEERLFAQKNYLLNLYQQLDKERSDLLRYTSSTDSDTLLDTVLKRVDQIKWEVKKLRDMQEVAKGFGKTSKDTLKEHFGIEMEH</sequence>
<name>A0ABC8SUI0_9AQUA</name>
<dbReference type="Pfam" id="PF24590">
    <property type="entry name" value="DUF7615"/>
    <property type="match status" value="1"/>
</dbReference>
<evidence type="ECO:0000313" key="3">
    <source>
        <dbReference type="EMBL" id="CAK9160697.1"/>
    </source>
</evidence>
<dbReference type="InterPro" id="IPR056034">
    <property type="entry name" value="DUF7615"/>
</dbReference>
<dbReference type="EMBL" id="CAUOFW020002059">
    <property type="protein sequence ID" value="CAK9150869.1"/>
    <property type="molecule type" value="Genomic_DNA"/>
</dbReference>
<keyword evidence="4" id="KW-1185">Reference proteome</keyword>
<evidence type="ECO:0000313" key="4">
    <source>
        <dbReference type="Proteomes" id="UP001642360"/>
    </source>
</evidence>
<evidence type="ECO:0000313" key="2">
    <source>
        <dbReference type="EMBL" id="CAK9150869.1"/>
    </source>
</evidence>
<feature type="domain" description="DUF7615" evidence="1">
    <location>
        <begin position="34"/>
        <end position="139"/>
    </location>
</feature>
<accession>A0ABC8SUI0</accession>
<dbReference type="EMBL" id="CAUOFW020003558">
    <property type="protein sequence ID" value="CAK9160697.1"/>
    <property type="molecule type" value="Genomic_DNA"/>
</dbReference>
<dbReference type="AlphaFoldDB" id="A0ABC8SUI0"/>
<proteinExistence type="predicted"/>
<gene>
    <name evidence="2" type="ORF">ILEXP_LOCUS19019</name>
    <name evidence="3" type="ORF">ILEXP_LOCUS29470</name>
</gene>
<dbReference type="PANTHER" id="PTHR33345:SF6">
    <property type="entry name" value="OS03G0747200 PROTEIN"/>
    <property type="match status" value="1"/>
</dbReference>